<evidence type="ECO:0000256" key="3">
    <source>
        <dbReference type="ARBA" id="ARBA00022801"/>
    </source>
</evidence>
<dbReference type="RefSeq" id="WP_131328128.1">
    <property type="nucleotide sequence ID" value="NZ_CP044016.1"/>
</dbReference>
<organism evidence="6 7">
    <name type="scientific">Rhizosphaericola mali</name>
    <dbReference type="NCBI Taxonomy" id="2545455"/>
    <lineage>
        <taxon>Bacteria</taxon>
        <taxon>Pseudomonadati</taxon>
        <taxon>Bacteroidota</taxon>
        <taxon>Chitinophagia</taxon>
        <taxon>Chitinophagales</taxon>
        <taxon>Chitinophagaceae</taxon>
        <taxon>Rhizosphaericola</taxon>
    </lineage>
</organism>
<keyword evidence="3" id="KW-0378">Hydrolase</keyword>
<dbReference type="OrthoDB" id="9802676at2"/>
<proteinExistence type="inferred from homology"/>
<dbReference type="InterPro" id="IPR016193">
    <property type="entry name" value="Cytidine_deaminase-like"/>
</dbReference>
<dbReference type="Pfam" id="PF00383">
    <property type="entry name" value="dCMP_cyt_deam_1"/>
    <property type="match status" value="1"/>
</dbReference>
<keyword evidence="4" id="KW-0862">Zinc</keyword>
<dbReference type="PANTHER" id="PTHR11079:SF161">
    <property type="entry name" value="CMP_DCMP-TYPE DEAMINASE DOMAIN-CONTAINING PROTEIN"/>
    <property type="match status" value="1"/>
</dbReference>
<gene>
    <name evidence="6" type="ORF">E0W69_000765</name>
</gene>
<dbReference type="PANTHER" id="PTHR11079">
    <property type="entry name" value="CYTOSINE DEAMINASE FAMILY MEMBER"/>
    <property type="match status" value="1"/>
</dbReference>
<evidence type="ECO:0000256" key="2">
    <source>
        <dbReference type="ARBA" id="ARBA00022723"/>
    </source>
</evidence>
<dbReference type="CDD" id="cd01285">
    <property type="entry name" value="nucleoside_deaminase"/>
    <property type="match status" value="1"/>
</dbReference>
<dbReference type="Proteomes" id="UP000292424">
    <property type="component" value="Chromosome"/>
</dbReference>
<name>A0A5P2G0C0_9BACT</name>
<accession>A0A5P2G0C0</accession>
<dbReference type="InterPro" id="IPR002125">
    <property type="entry name" value="CMP_dCMP_dom"/>
</dbReference>
<dbReference type="FunFam" id="3.40.140.10:FF:000011">
    <property type="entry name" value="tRNA-specific adenosine deaminase"/>
    <property type="match status" value="1"/>
</dbReference>
<dbReference type="PROSITE" id="PS51747">
    <property type="entry name" value="CYT_DCMP_DEAMINASES_2"/>
    <property type="match status" value="1"/>
</dbReference>
<dbReference type="PROSITE" id="PS00903">
    <property type="entry name" value="CYT_DCMP_DEAMINASES_1"/>
    <property type="match status" value="1"/>
</dbReference>
<dbReference type="GO" id="GO:0047974">
    <property type="term" value="F:guanosine deaminase activity"/>
    <property type="evidence" value="ECO:0007669"/>
    <property type="project" value="TreeGrafter"/>
</dbReference>
<dbReference type="GO" id="GO:0006152">
    <property type="term" value="P:purine nucleoside catabolic process"/>
    <property type="evidence" value="ECO:0007669"/>
    <property type="project" value="TreeGrafter"/>
</dbReference>
<dbReference type="SUPFAM" id="SSF53927">
    <property type="entry name" value="Cytidine deaminase-like"/>
    <property type="match status" value="1"/>
</dbReference>
<dbReference type="GO" id="GO:0008270">
    <property type="term" value="F:zinc ion binding"/>
    <property type="evidence" value="ECO:0007669"/>
    <property type="project" value="InterPro"/>
</dbReference>
<comment type="similarity">
    <text evidence="1">Belongs to the cytidine and deoxycytidylate deaminase family.</text>
</comment>
<evidence type="ECO:0000313" key="6">
    <source>
        <dbReference type="EMBL" id="QES87250.1"/>
    </source>
</evidence>
<keyword evidence="2" id="KW-0479">Metal-binding</keyword>
<evidence type="ECO:0000259" key="5">
    <source>
        <dbReference type="PROSITE" id="PS51747"/>
    </source>
</evidence>
<evidence type="ECO:0000256" key="4">
    <source>
        <dbReference type="ARBA" id="ARBA00022833"/>
    </source>
</evidence>
<dbReference type="EMBL" id="CP044016">
    <property type="protein sequence ID" value="QES87250.1"/>
    <property type="molecule type" value="Genomic_DNA"/>
</dbReference>
<reference evidence="6 7" key="1">
    <citation type="submission" date="2019-09" db="EMBL/GenBank/DDBJ databases">
        <title>Complete genome sequence of Arachidicoccus sp. B3-10 isolated from apple orchard soil.</title>
        <authorList>
            <person name="Kim H.S."/>
            <person name="Han K.-I."/>
            <person name="Suh M.K."/>
            <person name="Lee K.C."/>
            <person name="Eom M.K."/>
            <person name="Kim J.-S."/>
            <person name="Kang S.W."/>
            <person name="Sin Y."/>
            <person name="Lee J.-S."/>
        </authorList>
    </citation>
    <scope>NUCLEOTIDE SEQUENCE [LARGE SCALE GENOMIC DNA]</scope>
    <source>
        <strain evidence="6 7">B3-10</strain>
    </source>
</reference>
<dbReference type="KEGG" id="arac:E0W69_000765"/>
<keyword evidence="7" id="KW-1185">Reference proteome</keyword>
<dbReference type="AlphaFoldDB" id="A0A5P2G0C0"/>
<evidence type="ECO:0000256" key="1">
    <source>
        <dbReference type="ARBA" id="ARBA00006576"/>
    </source>
</evidence>
<evidence type="ECO:0000313" key="7">
    <source>
        <dbReference type="Proteomes" id="UP000292424"/>
    </source>
</evidence>
<dbReference type="InterPro" id="IPR016192">
    <property type="entry name" value="APOBEC/CMP_deaminase_Zn-bd"/>
</dbReference>
<feature type="domain" description="CMP/dCMP-type deaminase" evidence="5">
    <location>
        <begin position="4"/>
        <end position="128"/>
    </location>
</feature>
<protein>
    <submittedName>
        <fullName evidence="6">Nucleoside deaminase</fullName>
    </submittedName>
</protein>
<dbReference type="Gene3D" id="3.40.140.10">
    <property type="entry name" value="Cytidine Deaminase, domain 2"/>
    <property type="match status" value="1"/>
</dbReference>
<sequence length="159" mass="17873">MLNEKDKEFIQMAIELAQQNVENNNGGPFGCIIVKNNQIIGKGANSVTSENDPTAHAEVVAIRNACKNLKSFQLEGCSLYTSCEPCPMCLGAIYWARPTKVVFAATKIDAASAGFDDDFIYKEINLSYNERKIPFIQYESDNQILPFEKWKDKTDKTDY</sequence>